<comment type="caution">
    <text evidence="1">The sequence shown here is derived from an EMBL/GenBank/DDBJ whole genome shotgun (WGS) entry which is preliminary data.</text>
</comment>
<evidence type="ECO:0000313" key="2">
    <source>
        <dbReference type="Proteomes" id="UP000828048"/>
    </source>
</evidence>
<keyword evidence="2" id="KW-1185">Reference proteome</keyword>
<evidence type="ECO:0000313" key="1">
    <source>
        <dbReference type="EMBL" id="KAH7865861.1"/>
    </source>
</evidence>
<dbReference type="Proteomes" id="UP000828048">
    <property type="component" value="Chromosome 9"/>
</dbReference>
<proteinExistence type="predicted"/>
<organism evidence="1 2">
    <name type="scientific">Vaccinium darrowii</name>
    <dbReference type="NCBI Taxonomy" id="229202"/>
    <lineage>
        <taxon>Eukaryota</taxon>
        <taxon>Viridiplantae</taxon>
        <taxon>Streptophyta</taxon>
        <taxon>Embryophyta</taxon>
        <taxon>Tracheophyta</taxon>
        <taxon>Spermatophyta</taxon>
        <taxon>Magnoliopsida</taxon>
        <taxon>eudicotyledons</taxon>
        <taxon>Gunneridae</taxon>
        <taxon>Pentapetalae</taxon>
        <taxon>asterids</taxon>
        <taxon>Ericales</taxon>
        <taxon>Ericaceae</taxon>
        <taxon>Vaccinioideae</taxon>
        <taxon>Vaccinieae</taxon>
        <taxon>Vaccinium</taxon>
    </lineage>
</organism>
<reference evidence="1 2" key="1">
    <citation type="journal article" date="2021" name="Hortic Res">
        <title>High-quality reference genome and annotation aids understanding of berry development for evergreen blueberry (Vaccinium darrowii).</title>
        <authorList>
            <person name="Yu J."/>
            <person name="Hulse-Kemp A.M."/>
            <person name="Babiker E."/>
            <person name="Staton M."/>
        </authorList>
    </citation>
    <scope>NUCLEOTIDE SEQUENCE [LARGE SCALE GENOMIC DNA]</scope>
    <source>
        <strain evidence="2">cv. NJ 8807/NJ 8810</strain>
        <tissue evidence="1">Young leaf</tissue>
    </source>
</reference>
<dbReference type="EMBL" id="CM037159">
    <property type="protein sequence ID" value="KAH7865861.1"/>
    <property type="molecule type" value="Genomic_DNA"/>
</dbReference>
<sequence length="196" mass="22181">MNGGGGLKNPRLIDEIHRRKEEESETLPTAVFELPGEPAIIVNGVPPLPPNNNALVPCDIIGDANSNRTTGFGEWLKGREVGKSFGEQFYTGKATEFDKEASWYKVVYEDGDFEDLEWHELQEVLVPLDVTAQLKAIALKIIKNRQKPSHRFGKIVSKSRNLQNVNLQLQTGRFQLVRLGPHNSKRLVWTWRHETA</sequence>
<accession>A0ACB7ZIR2</accession>
<name>A0ACB7ZIR2_9ERIC</name>
<protein>
    <submittedName>
        <fullName evidence="1">Uncharacterized protein</fullName>
    </submittedName>
</protein>
<gene>
    <name evidence="1" type="ORF">Vadar_012258</name>
</gene>